<reference evidence="8" key="1">
    <citation type="submission" date="2020-01" db="EMBL/GenBank/DDBJ databases">
        <authorList>
            <consortium name="DOE Joint Genome Institute"/>
            <person name="Haridas S."/>
            <person name="Albert R."/>
            <person name="Binder M."/>
            <person name="Bloem J."/>
            <person name="Labutti K."/>
            <person name="Salamov A."/>
            <person name="Andreopoulos B."/>
            <person name="Baker S.E."/>
            <person name="Barry K."/>
            <person name="Bills G."/>
            <person name="Bluhm B.H."/>
            <person name="Cannon C."/>
            <person name="Castanera R."/>
            <person name="Culley D.E."/>
            <person name="Daum C."/>
            <person name="Ezra D."/>
            <person name="Gonzalez J.B."/>
            <person name="Henrissat B."/>
            <person name="Kuo A."/>
            <person name="Liang C."/>
            <person name="Lipzen A."/>
            <person name="Lutzoni F."/>
            <person name="Magnuson J."/>
            <person name="Mondo S."/>
            <person name="Nolan M."/>
            <person name="Ohm R."/>
            <person name="Pangilinan J."/>
            <person name="Park H.-J."/>
            <person name="Ramirez L."/>
            <person name="Alfaro M."/>
            <person name="Sun H."/>
            <person name="Tritt A."/>
            <person name="Yoshinaga Y."/>
            <person name="Zwiers L.-H."/>
            <person name="Turgeon B.G."/>
            <person name="Goodwin S.B."/>
            <person name="Spatafora J.W."/>
            <person name="Crous P.W."/>
            <person name="Grigoriev I.V."/>
        </authorList>
    </citation>
    <scope>NUCLEOTIDE SEQUENCE</scope>
    <source>
        <strain evidence="8">CBS 394.84</strain>
    </source>
</reference>
<evidence type="ECO:0000313" key="9">
    <source>
        <dbReference type="Proteomes" id="UP000800039"/>
    </source>
</evidence>
<evidence type="ECO:0000313" key="8">
    <source>
        <dbReference type="EMBL" id="KAF1850860.1"/>
    </source>
</evidence>
<dbReference type="InterPro" id="IPR017441">
    <property type="entry name" value="Protein_kinase_ATP_BS"/>
</dbReference>
<dbReference type="PROSITE" id="PS50011">
    <property type="entry name" value="PROTEIN_KINASE_DOM"/>
    <property type="match status" value="1"/>
</dbReference>
<gene>
    <name evidence="8" type="ORF">K460DRAFT_361620</name>
</gene>
<dbReference type="Gene3D" id="3.30.200.20">
    <property type="entry name" value="Phosphorylase Kinase, domain 1"/>
    <property type="match status" value="1"/>
</dbReference>
<feature type="region of interest" description="Disordered" evidence="5">
    <location>
        <begin position="681"/>
        <end position="723"/>
    </location>
</feature>
<dbReference type="SUPFAM" id="SSF49879">
    <property type="entry name" value="SMAD/FHA domain"/>
    <property type="match status" value="1"/>
</dbReference>
<feature type="binding site" evidence="4">
    <location>
        <position position="175"/>
    </location>
    <ligand>
        <name>ATP</name>
        <dbReference type="ChEBI" id="CHEBI:30616"/>
    </ligand>
</feature>
<evidence type="ECO:0000259" key="7">
    <source>
        <dbReference type="PROSITE" id="PS50011"/>
    </source>
</evidence>
<dbReference type="GO" id="GO:0005524">
    <property type="term" value="F:ATP binding"/>
    <property type="evidence" value="ECO:0007669"/>
    <property type="project" value="UniProtKB-UniRule"/>
</dbReference>
<organism evidence="8 9">
    <name type="scientific">Cucurbitaria berberidis CBS 394.84</name>
    <dbReference type="NCBI Taxonomy" id="1168544"/>
    <lineage>
        <taxon>Eukaryota</taxon>
        <taxon>Fungi</taxon>
        <taxon>Dikarya</taxon>
        <taxon>Ascomycota</taxon>
        <taxon>Pezizomycotina</taxon>
        <taxon>Dothideomycetes</taxon>
        <taxon>Pleosporomycetidae</taxon>
        <taxon>Pleosporales</taxon>
        <taxon>Pleosporineae</taxon>
        <taxon>Cucurbitariaceae</taxon>
        <taxon>Cucurbitaria</taxon>
    </lineage>
</organism>
<evidence type="ECO:0000256" key="5">
    <source>
        <dbReference type="SAM" id="MobiDB-lite"/>
    </source>
</evidence>
<feature type="domain" description="Protein kinase" evidence="7">
    <location>
        <begin position="146"/>
        <end position="462"/>
    </location>
</feature>
<feature type="compositionally biased region" description="Polar residues" evidence="5">
    <location>
        <begin position="609"/>
        <end position="625"/>
    </location>
</feature>
<dbReference type="PROSITE" id="PS00107">
    <property type="entry name" value="PROTEIN_KINASE_ATP"/>
    <property type="match status" value="1"/>
</dbReference>
<keyword evidence="9" id="KW-1185">Reference proteome</keyword>
<dbReference type="GeneID" id="63849745"/>
<dbReference type="InterPro" id="IPR008271">
    <property type="entry name" value="Ser/Thr_kinase_AS"/>
</dbReference>
<keyword evidence="2 4" id="KW-0547">Nucleotide-binding</keyword>
<evidence type="ECO:0000256" key="3">
    <source>
        <dbReference type="ARBA" id="ARBA00022840"/>
    </source>
</evidence>
<feature type="compositionally biased region" description="Polar residues" evidence="5">
    <location>
        <begin position="691"/>
        <end position="717"/>
    </location>
</feature>
<dbReference type="InterPro" id="IPR011009">
    <property type="entry name" value="Kinase-like_dom_sf"/>
</dbReference>
<protein>
    <submittedName>
        <fullName evidence="8">Pkinase-domain-containing protein</fullName>
    </submittedName>
</protein>
<dbReference type="PROSITE" id="PS00108">
    <property type="entry name" value="PROTEIN_KINASE_ST"/>
    <property type="match status" value="1"/>
</dbReference>
<keyword evidence="3 4" id="KW-0067">ATP-binding</keyword>
<dbReference type="InterPro" id="IPR000253">
    <property type="entry name" value="FHA_dom"/>
</dbReference>
<evidence type="ECO:0000256" key="2">
    <source>
        <dbReference type="ARBA" id="ARBA00022741"/>
    </source>
</evidence>
<feature type="region of interest" description="Disordered" evidence="5">
    <location>
        <begin position="556"/>
        <end position="576"/>
    </location>
</feature>
<dbReference type="PROSITE" id="PS50006">
    <property type="entry name" value="FHA_DOMAIN"/>
    <property type="match status" value="1"/>
</dbReference>
<accession>A0A9P4GSC6</accession>
<dbReference type="SMART" id="SM00220">
    <property type="entry name" value="S_TKc"/>
    <property type="match status" value="1"/>
</dbReference>
<dbReference type="OrthoDB" id="74764at2759"/>
<name>A0A9P4GSC6_9PLEO</name>
<sequence length="782" mass="88038">MRAVGDEPYESCGRIEICGNEQFHVGRDTELCRYSWADDLTISRKHLRIHCILYEQDPVANIAPFVYATDLSANGTYLRKRSTKCTASQGPGILMGPNCTFLLDDGDELRISDTVTLIYRPIKPVDEVKLTPIQEREQSVFASRYLVTGRLLGEGGYGKVLVGIHQETQRQLACKIIKLGHMYEKLVVPNLRLPTGGRSSGTNTSGTRKRWPTKVANCFREFDILKDVSHPNIVALQKVFWSHDTIYIFQELVTGGDLFSFLEYKGGRLDNVQAAVIIRQILKGVKYLHDQEIVHRDLKPDNILMTSLEDGARVVITDFGNARFLPEKKSESDLVSNRYQRMFSYVGTLEFAAPEIHRANRAIPAEDGYSKSVDMWSIGSITATILTGDAIFTDRTHPNYYDDPRAVIISLAAICDLSVLDDDHHPLWSTVSDRPKSFIKSLLVLEEGARLTASEALAHSWFSCYAGDFEDLYSRSIEDWEPRQNNVQLVERISKLAPNLALVGNTQSQEVTSRFFAPRQPGQTDDMLQKLSTSQRWRANTPLPSIREDYETAQFASQVQPPSSESNFGNNASQRDTNTYSVYDKKLCGESKSNNSKSQLFDADGSQKRAISTGHSLNQRSSNNAAVLGTYHRNEVAEDEDSYGSGESLNRAMHDYSQQGYCITPQPQIAHQGQESILVGETPQAKEESQRSSNTSQQPDESYQQTQFPDEYGQQQAPAVEQDSVVVSETPLDVCRQYTCSSHNSLPSYENWFNHNWQANGADVEIDAEDCSKRRRLSHYRH</sequence>
<feature type="domain" description="FHA" evidence="6">
    <location>
        <begin position="23"/>
        <end position="83"/>
    </location>
</feature>
<comment type="caution">
    <text evidence="8">The sequence shown here is derived from an EMBL/GenBank/DDBJ whole genome shotgun (WGS) entry which is preliminary data.</text>
</comment>
<dbReference type="InterPro" id="IPR000719">
    <property type="entry name" value="Prot_kinase_dom"/>
</dbReference>
<comment type="similarity">
    <text evidence="1">Belongs to the protein kinase superfamily. CAMK Ser/Thr protein kinase family. CHEK2 subfamily.</text>
</comment>
<dbReference type="Gene3D" id="2.60.200.20">
    <property type="match status" value="1"/>
</dbReference>
<feature type="region of interest" description="Disordered" evidence="5">
    <location>
        <begin position="591"/>
        <end position="626"/>
    </location>
</feature>
<dbReference type="RefSeq" id="XP_040793423.1">
    <property type="nucleotide sequence ID" value="XM_040932494.1"/>
</dbReference>
<evidence type="ECO:0000256" key="4">
    <source>
        <dbReference type="PROSITE-ProRule" id="PRU10141"/>
    </source>
</evidence>
<dbReference type="Pfam" id="PF00069">
    <property type="entry name" value="Pkinase"/>
    <property type="match status" value="1"/>
</dbReference>
<dbReference type="Proteomes" id="UP000800039">
    <property type="component" value="Unassembled WGS sequence"/>
</dbReference>
<proteinExistence type="inferred from homology"/>
<evidence type="ECO:0000256" key="1">
    <source>
        <dbReference type="ARBA" id="ARBA00005575"/>
    </source>
</evidence>
<dbReference type="AlphaFoldDB" id="A0A9P4GSC6"/>
<dbReference type="Gene3D" id="1.10.510.10">
    <property type="entry name" value="Transferase(Phosphotransferase) domain 1"/>
    <property type="match status" value="1"/>
</dbReference>
<dbReference type="GO" id="GO:0004672">
    <property type="term" value="F:protein kinase activity"/>
    <property type="evidence" value="ECO:0007669"/>
    <property type="project" value="InterPro"/>
</dbReference>
<dbReference type="PANTHER" id="PTHR24347">
    <property type="entry name" value="SERINE/THREONINE-PROTEIN KINASE"/>
    <property type="match status" value="1"/>
</dbReference>
<dbReference type="SUPFAM" id="SSF56112">
    <property type="entry name" value="Protein kinase-like (PK-like)"/>
    <property type="match status" value="1"/>
</dbReference>
<evidence type="ECO:0000259" key="6">
    <source>
        <dbReference type="PROSITE" id="PS50006"/>
    </source>
</evidence>
<dbReference type="InterPro" id="IPR008984">
    <property type="entry name" value="SMAD_FHA_dom_sf"/>
</dbReference>
<dbReference type="EMBL" id="ML976614">
    <property type="protein sequence ID" value="KAF1850860.1"/>
    <property type="molecule type" value="Genomic_DNA"/>
</dbReference>